<accession>A0A6L5Z5J1</accession>
<evidence type="ECO:0000313" key="3">
    <source>
        <dbReference type="Proteomes" id="UP000474957"/>
    </source>
</evidence>
<evidence type="ECO:0000313" key="2">
    <source>
        <dbReference type="EMBL" id="MSU91697.1"/>
    </source>
</evidence>
<dbReference type="RefSeq" id="WP_154449126.1">
    <property type="nucleotide sequence ID" value="NZ_WIND01000024.1"/>
</dbReference>
<dbReference type="GO" id="GO:0016740">
    <property type="term" value="F:transferase activity"/>
    <property type="evidence" value="ECO:0007669"/>
    <property type="project" value="UniProtKB-KW"/>
</dbReference>
<dbReference type="SUPFAM" id="SSF53448">
    <property type="entry name" value="Nucleotide-diphospho-sugar transferases"/>
    <property type="match status" value="1"/>
</dbReference>
<dbReference type="Gene3D" id="3.90.550.10">
    <property type="entry name" value="Spore Coat Polysaccharide Biosynthesis Protein SpsA, Chain A"/>
    <property type="match status" value="1"/>
</dbReference>
<dbReference type="InterPro" id="IPR001173">
    <property type="entry name" value="Glyco_trans_2-like"/>
</dbReference>
<dbReference type="AlphaFoldDB" id="A0A6L5Z5J1"/>
<feature type="domain" description="Glycosyltransferase 2-like" evidence="1">
    <location>
        <begin position="11"/>
        <end position="125"/>
    </location>
</feature>
<dbReference type="InterPro" id="IPR050834">
    <property type="entry name" value="Glycosyltransf_2"/>
</dbReference>
<dbReference type="Proteomes" id="UP000474957">
    <property type="component" value="Unassembled WGS sequence"/>
</dbReference>
<comment type="caution">
    <text evidence="2">The sequence shown here is derived from an EMBL/GenBank/DDBJ whole genome shotgun (WGS) entry which is preliminary data.</text>
</comment>
<sequence>MTASAGAPTVSVILPVYNRMHALEDSIRSVLAQSYADLELIVVDDASTEDLSRVIGRIDDPRLRYVRLEVNGGASAARNAGLAEARGDFIAFQDSDDLWLPRKLEQQMRVLEQRPEIDVVTNAKVLYGGGPDGSYGIDKVSLRPPPDGRLREDEDQVAKFLVENRISLQNALFRRNCYPEPVWFDARVRSNADWAFTSSLAQHARILELPEPVVMAFSSTDSISKNKRAKAIGLVRIMRRNRALYDRYPREYALNLWRLGRALINAGKRRTGWRFCRAALRHHPPLAGRLLGEKLSRKPRL</sequence>
<dbReference type="EMBL" id="WIND01000024">
    <property type="protein sequence ID" value="MSU91697.1"/>
    <property type="molecule type" value="Genomic_DNA"/>
</dbReference>
<dbReference type="InterPro" id="IPR029044">
    <property type="entry name" value="Nucleotide-diphossugar_trans"/>
</dbReference>
<keyword evidence="2" id="KW-0808">Transferase</keyword>
<reference evidence="2 3" key="1">
    <citation type="submission" date="2019-10" db="EMBL/GenBank/DDBJ databases">
        <title>Cognatihalovulum marinum gen. nov. sp. nov., a new member of the family Rhodobacteraceae isolated from deep seawater of the Northwest Indian Ocean.</title>
        <authorList>
            <person name="Ruan C."/>
            <person name="Wang J."/>
            <person name="Zheng X."/>
            <person name="Song L."/>
            <person name="Zhu Y."/>
            <person name="Huang Y."/>
            <person name="Lu Z."/>
            <person name="Du W."/>
            <person name="Huang L."/>
            <person name="Dai X."/>
        </authorList>
    </citation>
    <scope>NUCLEOTIDE SEQUENCE [LARGE SCALE GENOMIC DNA]</scope>
    <source>
        <strain evidence="2 3">2CG4</strain>
    </source>
</reference>
<dbReference type="PANTHER" id="PTHR43685">
    <property type="entry name" value="GLYCOSYLTRANSFERASE"/>
    <property type="match status" value="1"/>
</dbReference>
<dbReference type="PANTHER" id="PTHR43685:SF2">
    <property type="entry name" value="GLYCOSYLTRANSFERASE 2-LIKE DOMAIN-CONTAINING PROTEIN"/>
    <property type="match status" value="1"/>
</dbReference>
<dbReference type="CDD" id="cd00761">
    <property type="entry name" value="Glyco_tranf_GTA_type"/>
    <property type="match status" value="1"/>
</dbReference>
<name>A0A6L5Z5J1_9RHOB</name>
<dbReference type="Pfam" id="PF00535">
    <property type="entry name" value="Glycos_transf_2"/>
    <property type="match status" value="1"/>
</dbReference>
<gene>
    <name evidence="2" type="ORF">GE300_19135</name>
</gene>
<protein>
    <submittedName>
        <fullName evidence="2">Glycosyltransferase</fullName>
    </submittedName>
</protein>
<evidence type="ECO:0000259" key="1">
    <source>
        <dbReference type="Pfam" id="PF00535"/>
    </source>
</evidence>
<proteinExistence type="predicted"/>
<organism evidence="2 3">
    <name type="scientific">Halovulum marinum</name>
    <dbReference type="NCBI Taxonomy" id="2662447"/>
    <lineage>
        <taxon>Bacteria</taxon>
        <taxon>Pseudomonadati</taxon>
        <taxon>Pseudomonadota</taxon>
        <taxon>Alphaproteobacteria</taxon>
        <taxon>Rhodobacterales</taxon>
        <taxon>Paracoccaceae</taxon>
        <taxon>Halovulum</taxon>
    </lineage>
</organism>
<keyword evidence="3" id="KW-1185">Reference proteome</keyword>